<comment type="caution">
    <text evidence="3">The sequence shown here is derived from an EMBL/GenBank/DDBJ whole genome shotgun (WGS) entry which is preliminary data.</text>
</comment>
<feature type="region of interest" description="Disordered" evidence="1">
    <location>
        <begin position="599"/>
        <end position="631"/>
    </location>
</feature>
<evidence type="ECO:0000313" key="3">
    <source>
        <dbReference type="EMBL" id="KAK7250353.1"/>
    </source>
</evidence>
<reference evidence="3 4" key="1">
    <citation type="submission" date="2024-03" db="EMBL/GenBank/DDBJ databases">
        <title>Aureococcus anophagefferens CCMP1851 and Kratosvirus quantuckense: Draft genome of a second virus-susceptible host strain in the model system.</title>
        <authorList>
            <person name="Chase E."/>
            <person name="Truchon A.R."/>
            <person name="Schepens W."/>
            <person name="Wilhelm S.W."/>
        </authorList>
    </citation>
    <scope>NUCLEOTIDE SEQUENCE [LARGE SCALE GENOMIC DNA]</scope>
    <source>
        <strain evidence="3 4">CCMP1851</strain>
    </source>
</reference>
<dbReference type="EMBL" id="JBBJCI010000037">
    <property type="protein sequence ID" value="KAK7250353.1"/>
    <property type="molecule type" value="Genomic_DNA"/>
</dbReference>
<feature type="compositionally biased region" description="Polar residues" evidence="1">
    <location>
        <begin position="465"/>
        <end position="474"/>
    </location>
</feature>
<feature type="compositionally biased region" description="Low complexity" evidence="1">
    <location>
        <begin position="345"/>
        <end position="378"/>
    </location>
</feature>
<dbReference type="SUPFAM" id="SSF52058">
    <property type="entry name" value="L domain-like"/>
    <property type="match status" value="1"/>
</dbReference>
<feature type="compositionally biased region" description="Polar residues" evidence="1">
    <location>
        <begin position="437"/>
        <end position="446"/>
    </location>
</feature>
<gene>
    <name evidence="3" type="ORF">SO694_00007434</name>
</gene>
<feature type="compositionally biased region" description="Basic and acidic residues" evidence="1">
    <location>
        <begin position="447"/>
        <end position="464"/>
    </location>
</feature>
<evidence type="ECO:0000313" key="4">
    <source>
        <dbReference type="Proteomes" id="UP001363151"/>
    </source>
</evidence>
<feature type="compositionally biased region" description="Acidic residues" evidence="1">
    <location>
        <begin position="517"/>
        <end position="538"/>
    </location>
</feature>
<keyword evidence="4" id="KW-1185">Reference proteome</keyword>
<dbReference type="PROSITE" id="PS01159">
    <property type="entry name" value="WW_DOMAIN_1"/>
    <property type="match status" value="1"/>
</dbReference>
<dbReference type="InterPro" id="IPR001202">
    <property type="entry name" value="WW_dom"/>
</dbReference>
<dbReference type="CDD" id="cd00201">
    <property type="entry name" value="WW"/>
    <property type="match status" value="1"/>
</dbReference>
<evidence type="ECO:0000256" key="1">
    <source>
        <dbReference type="SAM" id="MobiDB-lite"/>
    </source>
</evidence>
<dbReference type="Pfam" id="PF00397">
    <property type="entry name" value="WW"/>
    <property type="match status" value="1"/>
</dbReference>
<dbReference type="Proteomes" id="UP001363151">
    <property type="component" value="Unassembled WGS sequence"/>
</dbReference>
<feature type="compositionally biased region" description="Low complexity" evidence="1">
    <location>
        <begin position="392"/>
        <end position="424"/>
    </location>
</feature>
<dbReference type="InterPro" id="IPR036020">
    <property type="entry name" value="WW_dom_sf"/>
</dbReference>
<dbReference type="PROSITE" id="PS50020">
    <property type="entry name" value="WW_DOMAIN_2"/>
    <property type="match status" value="1"/>
</dbReference>
<feature type="compositionally biased region" description="Basic and acidic residues" evidence="1">
    <location>
        <begin position="475"/>
        <end position="492"/>
    </location>
</feature>
<feature type="domain" description="WW" evidence="2">
    <location>
        <begin position="546"/>
        <end position="580"/>
    </location>
</feature>
<feature type="compositionally biased region" description="Basic residues" evidence="1">
    <location>
        <begin position="332"/>
        <end position="344"/>
    </location>
</feature>
<protein>
    <submittedName>
        <fullName evidence="3">Ribonuclease T</fullName>
    </submittedName>
</protein>
<dbReference type="InterPro" id="IPR032675">
    <property type="entry name" value="LRR_dom_sf"/>
</dbReference>
<sequence>MSAPQHSWQARCAAKRDEIERDTRMLDERKKNRIERLYRELEATNEALVPVEATTARAEGDRDRVVDGKLDLRDRMMRELVIPAERRAVVLDARTLAPLVSLVSLDVSRNELERLGPTGAVTVHSDDAARYAAHPSLRRISRAARARAPPAVGGFPPGLETLCAAYNRIARLSFGPGGAPRLLRVSVAHNCVKFVAKDVDKAPLLEELDLRDNHLPTAQLRHLAPLRRPSPPETLRPDPARGARRAAAAAADDDDDDVSMPPAPVDDERFRSREPSPPPPDDDDRFASRRPPNFVSQRPASPESRGPPSAVARVLRSEPSPAPSRARSGPPRPRRARGPRRARAGARPARGVAAAQRQRPGVGRAGSPPAWAASGAAARRPEPEAPSEPDARAAAAPANVRGAAPPPASVRSASSPSEARGSSSIPLSEAASKRSESPTSTVPTPQSERKPTLRENEAASKRSESPTSTVPTPQSERKPTLRENGDASKRSESPTSTVRKPTLRERLQKTAAAESASSEEEEEEESEEESEDDDDDESSGSGTVYSEDGPDWVEGWDSNHKHVYYFNVQTEETTWTRPFGEEIRPMSAKDAALRKRDLLKSTNYAGPRSQWGRTPSGSEASESVAGSPRRS</sequence>
<dbReference type="SMART" id="SM00456">
    <property type="entry name" value="WW"/>
    <property type="match status" value="1"/>
</dbReference>
<feature type="compositionally biased region" description="Low complexity" evidence="1">
    <location>
        <begin position="615"/>
        <end position="631"/>
    </location>
</feature>
<proteinExistence type="predicted"/>
<dbReference type="Gene3D" id="2.20.70.10">
    <property type="match status" value="1"/>
</dbReference>
<name>A0ABR1GB54_AURAN</name>
<evidence type="ECO:0000259" key="2">
    <source>
        <dbReference type="PROSITE" id="PS50020"/>
    </source>
</evidence>
<feature type="region of interest" description="Disordered" evidence="1">
    <location>
        <begin position="220"/>
        <end position="556"/>
    </location>
</feature>
<organism evidence="3 4">
    <name type="scientific">Aureococcus anophagefferens</name>
    <name type="common">Harmful bloom alga</name>
    <dbReference type="NCBI Taxonomy" id="44056"/>
    <lineage>
        <taxon>Eukaryota</taxon>
        <taxon>Sar</taxon>
        <taxon>Stramenopiles</taxon>
        <taxon>Ochrophyta</taxon>
        <taxon>Pelagophyceae</taxon>
        <taxon>Pelagomonadales</taxon>
        <taxon>Pelagomonadaceae</taxon>
        <taxon>Aureococcus</taxon>
    </lineage>
</organism>
<dbReference type="Gene3D" id="3.80.10.10">
    <property type="entry name" value="Ribonuclease Inhibitor"/>
    <property type="match status" value="1"/>
</dbReference>
<dbReference type="SUPFAM" id="SSF51045">
    <property type="entry name" value="WW domain"/>
    <property type="match status" value="1"/>
</dbReference>
<accession>A0ABR1GB54</accession>